<keyword evidence="7" id="KW-1185">Reference proteome</keyword>
<dbReference type="EMBL" id="JADGJW010000243">
    <property type="protein sequence ID" value="KAJ3221231.1"/>
    <property type="molecule type" value="Genomic_DNA"/>
</dbReference>
<dbReference type="SMART" id="SM00498">
    <property type="entry name" value="FH2"/>
    <property type="match status" value="1"/>
</dbReference>
<dbReference type="Pfam" id="PF02181">
    <property type="entry name" value="FH2"/>
    <property type="match status" value="1"/>
</dbReference>
<protein>
    <recommendedName>
        <fullName evidence="8">Formin-like protein</fullName>
    </recommendedName>
</protein>
<dbReference type="Gene3D" id="3.90.190.10">
    <property type="entry name" value="Protein tyrosine phosphatase superfamily"/>
    <property type="match status" value="1"/>
</dbReference>
<feature type="region of interest" description="Disordered" evidence="2">
    <location>
        <begin position="634"/>
        <end position="654"/>
    </location>
</feature>
<dbReference type="PROSITE" id="PS50030">
    <property type="entry name" value="UBA"/>
    <property type="match status" value="1"/>
</dbReference>
<evidence type="ECO:0000313" key="7">
    <source>
        <dbReference type="Proteomes" id="UP001211065"/>
    </source>
</evidence>
<feature type="compositionally biased region" description="Pro residues" evidence="2">
    <location>
        <begin position="726"/>
        <end position="741"/>
    </location>
</feature>
<feature type="compositionally biased region" description="Low complexity" evidence="2">
    <location>
        <begin position="451"/>
        <end position="463"/>
    </location>
</feature>
<evidence type="ECO:0000259" key="3">
    <source>
        <dbReference type="PROSITE" id="PS50030"/>
    </source>
</evidence>
<evidence type="ECO:0000256" key="1">
    <source>
        <dbReference type="SAM" id="Coils"/>
    </source>
</evidence>
<dbReference type="InterPro" id="IPR051144">
    <property type="entry name" value="Formin_homology_domain"/>
</dbReference>
<sequence length="1271" mass="144297">MQLSSGKQLQQYSNQKDLRDNSINNNLDVTLIYDRIYAVGLPWRNRTSKDSRRNNIEELKAWLKDSNYLIWNLHDAEYDSSILNYQVCCFPEQLSLKSILDICRSIHAHLSISKSNIALIHCQNGIQKTSIAIACYLRYANHFQNSVDSFRYFISKRTPHDQNWPTVTHYRYVQYFNNLMLLNGNLPNPLPLKLHSVELSTIPHFDNTGICTPGIEIFEGGTLIYSSLYSNQNSNIKIDFETESIIFKISTNKNGEPLPITSDVQIRVLHCLPKSNQTMTMVGFSFHTGFMSSGLIRVSPRDLDINKRDIDDGKFDEGLRLDMIFTDFKADEGLGLRNHSYQKHLDKSLSKCLVRLINHHTVRIDQRDVQYLLTTGCSKEIACYALQRSMNNVQLAKEFIFRLINRYSQYLNQPNSMEKMTRSSSHLSDSEVSSNHRSSNDLLVPKKKESLGLSSQRLRSSSGTELTEDSRRSVNTQSIMSNSSTGSVSSMKRLEELLGLPNSGASRSERNASMKRLESLLSTTSNSTVSNTSVRGDSGTVVSTTLKASPQMEYSNIPFSKELDGPSPLANVNKVSSDSNRTKQRNELEGVLERLRSRKGSRSNSQSSNTPTTRSHGASLDDLLGELNAAIYQEDAEEEDESFEEFVEEEEQKNENWVDVLNLQGSQQLNIPTLSPLPDSPLPPEEYEDTVNTSESINLPTISTPISGDSDNWNSHNEAVGDAANVPPPPPPPPPGPPPAPSSGNRSAASEIGGGNRDSKLRVRSRLHWDEIKSVQNTVWNEGQPAIIEEGENEESPSQVNANDMVLDVKRFEEMFCVVPGEKTKAKQIKKTQYTNLIELRRANNISIGLSRYTRRGLNAKALIAAIKDLDSSFLSIDDITSIKSLLPTPQEKTTLTAYLDKKKKNPVEYEKKPPLAPAEKFLLEVMKEKDLPQMCIAFQFKLVLPLETEELLETLANFRKTCSGIRNSDRFKVLLRTVLQLGNLTNYQYGVGEGGVVNSSYRPWMGKEARALGFKIDGLARLKDVKSADGKWSLMNFLVDMIQKNRVEVLDLTDDFKELKIVKNFDTRELIKQLVTMEKTLETLKNFKFSDEDFQELVSPFLSKATATLTNLREKFVEFDTIFCETAKYLGEDLNEYYPLLVFDLKNIPDTYQGIPKKQPIHLFLTLNLFFHAFEEAVAQNRKKHENEARRIARELKIKENQEKREKMLQEQREEEEIRNLALQPSNSTEEIEEGLDIDAEIGAKEIDEAKRMMNRYSTMILEQDEIRYD</sequence>
<evidence type="ECO:0000259" key="5">
    <source>
        <dbReference type="PROSITE" id="PS51444"/>
    </source>
</evidence>
<dbReference type="Gene3D" id="2.60.40.1110">
    <property type="match status" value="1"/>
</dbReference>
<proteinExistence type="predicted"/>
<name>A0AAD5U333_9FUNG</name>
<dbReference type="AlphaFoldDB" id="A0AAD5U333"/>
<accession>A0AAD5U333</accession>
<dbReference type="InterPro" id="IPR035892">
    <property type="entry name" value="C2_domain_sf"/>
</dbReference>
<feature type="compositionally biased region" description="Low complexity" evidence="2">
    <location>
        <begin position="602"/>
        <end position="615"/>
    </location>
</feature>
<organism evidence="6 7">
    <name type="scientific">Clydaea vesicula</name>
    <dbReference type="NCBI Taxonomy" id="447962"/>
    <lineage>
        <taxon>Eukaryota</taxon>
        <taxon>Fungi</taxon>
        <taxon>Fungi incertae sedis</taxon>
        <taxon>Chytridiomycota</taxon>
        <taxon>Chytridiomycota incertae sedis</taxon>
        <taxon>Chytridiomycetes</taxon>
        <taxon>Lobulomycetales</taxon>
        <taxon>Lobulomycetaceae</taxon>
        <taxon>Clydaea</taxon>
    </lineage>
</organism>
<dbReference type="PROSITE" id="PS51182">
    <property type="entry name" value="C2_TENSIN"/>
    <property type="match status" value="1"/>
</dbReference>
<reference evidence="6" key="1">
    <citation type="submission" date="2020-05" db="EMBL/GenBank/DDBJ databases">
        <title>Phylogenomic resolution of chytrid fungi.</title>
        <authorList>
            <person name="Stajich J.E."/>
            <person name="Amses K."/>
            <person name="Simmons R."/>
            <person name="Seto K."/>
            <person name="Myers J."/>
            <person name="Bonds A."/>
            <person name="Quandt C.A."/>
            <person name="Barry K."/>
            <person name="Liu P."/>
            <person name="Grigoriev I."/>
            <person name="Longcore J.E."/>
            <person name="James T.Y."/>
        </authorList>
    </citation>
    <scope>NUCLEOTIDE SEQUENCE</scope>
    <source>
        <strain evidence="6">JEL0476</strain>
    </source>
</reference>
<feature type="compositionally biased region" description="Low complexity" evidence="2">
    <location>
        <begin position="521"/>
        <end position="534"/>
    </location>
</feature>
<feature type="compositionally biased region" description="Low complexity" evidence="2">
    <location>
        <begin position="478"/>
        <end position="490"/>
    </location>
</feature>
<feature type="region of interest" description="Disordered" evidence="2">
    <location>
        <begin position="415"/>
        <end position="490"/>
    </location>
</feature>
<feature type="coiled-coil region" evidence="1">
    <location>
        <begin position="1176"/>
        <end position="1222"/>
    </location>
</feature>
<evidence type="ECO:0000256" key="2">
    <source>
        <dbReference type="SAM" id="MobiDB-lite"/>
    </source>
</evidence>
<feature type="region of interest" description="Disordered" evidence="2">
    <location>
        <begin position="521"/>
        <end position="541"/>
    </location>
</feature>
<feature type="domain" description="C2 tensin-type" evidence="4">
    <location>
        <begin position="189"/>
        <end position="328"/>
    </location>
</feature>
<feature type="region of interest" description="Disordered" evidence="2">
    <location>
        <begin position="670"/>
        <end position="762"/>
    </location>
</feature>
<dbReference type="InterPro" id="IPR015940">
    <property type="entry name" value="UBA"/>
</dbReference>
<dbReference type="Gene3D" id="1.20.58.2220">
    <property type="entry name" value="Formin, FH2 domain"/>
    <property type="match status" value="1"/>
</dbReference>
<dbReference type="InterPro" id="IPR014020">
    <property type="entry name" value="Tensin_C2-dom"/>
</dbReference>
<dbReference type="PROSITE" id="PS51444">
    <property type="entry name" value="FH2"/>
    <property type="match status" value="1"/>
</dbReference>
<evidence type="ECO:0000259" key="4">
    <source>
        <dbReference type="PROSITE" id="PS51182"/>
    </source>
</evidence>
<dbReference type="SMART" id="SM01326">
    <property type="entry name" value="PTEN_C2"/>
    <property type="match status" value="1"/>
</dbReference>
<feature type="region of interest" description="Disordered" evidence="2">
    <location>
        <begin position="557"/>
        <end position="619"/>
    </location>
</feature>
<evidence type="ECO:0000313" key="6">
    <source>
        <dbReference type="EMBL" id="KAJ3221231.1"/>
    </source>
</evidence>
<feature type="compositionally biased region" description="Polar residues" evidence="2">
    <location>
        <begin position="690"/>
        <end position="717"/>
    </location>
</feature>
<dbReference type="InterPro" id="IPR029021">
    <property type="entry name" value="Prot-tyrosine_phosphatase-like"/>
</dbReference>
<feature type="compositionally biased region" description="Basic and acidic residues" evidence="2">
    <location>
        <begin position="580"/>
        <end position="595"/>
    </location>
</feature>
<evidence type="ECO:0008006" key="8">
    <source>
        <dbReference type="Google" id="ProtNLM"/>
    </source>
</evidence>
<gene>
    <name evidence="6" type="ORF">HK099_003683</name>
</gene>
<dbReference type="Pfam" id="PF10409">
    <property type="entry name" value="PTEN_C2"/>
    <property type="match status" value="1"/>
</dbReference>
<dbReference type="PANTHER" id="PTHR45733:SF8">
    <property type="entry name" value="FORMIN-J"/>
    <property type="match status" value="1"/>
</dbReference>
<feature type="domain" description="FH2" evidence="5">
    <location>
        <begin position="754"/>
        <end position="1201"/>
    </location>
</feature>
<feature type="compositionally biased region" description="Acidic residues" evidence="2">
    <location>
        <begin position="634"/>
        <end position="652"/>
    </location>
</feature>
<dbReference type="SUPFAM" id="SSF52799">
    <property type="entry name" value="(Phosphotyrosine protein) phosphatases II"/>
    <property type="match status" value="1"/>
</dbReference>
<feature type="domain" description="UBA" evidence="3">
    <location>
        <begin position="363"/>
        <end position="403"/>
    </location>
</feature>
<dbReference type="InterPro" id="IPR042201">
    <property type="entry name" value="FH2_Formin_sf"/>
</dbReference>
<dbReference type="SUPFAM" id="SSF101447">
    <property type="entry name" value="Formin homology 2 domain (FH2 domain)"/>
    <property type="match status" value="1"/>
</dbReference>
<dbReference type="Proteomes" id="UP001211065">
    <property type="component" value="Unassembled WGS sequence"/>
</dbReference>
<feature type="compositionally biased region" description="Low complexity" evidence="2">
    <location>
        <begin position="423"/>
        <end position="433"/>
    </location>
</feature>
<dbReference type="SUPFAM" id="SSF49562">
    <property type="entry name" value="C2 domain (Calcium/lipid-binding domain, CaLB)"/>
    <property type="match status" value="1"/>
</dbReference>
<dbReference type="InterPro" id="IPR015425">
    <property type="entry name" value="FH2_Formin"/>
</dbReference>
<keyword evidence="1" id="KW-0175">Coiled coil</keyword>
<comment type="caution">
    <text evidence="6">The sequence shown here is derived from an EMBL/GenBank/DDBJ whole genome shotgun (WGS) entry which is preliminary data.</text>
</comment>
<dbReference type="PANTHER" id="PTHR45733">
    <property type="entry name" value="FORMIN-J"/>
    <property type="match status" value="1"/>
</dbReference>